<evidence type="ECO:0000313" key="2">
    <source>
        <dbReference type="EMBL" id="PNR44310.1"/>
    </source>
</evidence>
<reference evidence="3" key="3">
    <citation type="submission" date="2020-12" db="UniProtKB">
        <authorList>
            <consortium name="EnsemblPlants"/>
        </authorList>
    </citation>
    <scope>IDENTIFICATION</scope>
</reference>
<accession>A0A2K1JS07</accession>
<dbReference type="EMBL" id="ABEU02000012">
    <property type="protein sequence ID" value="PNR44310.1"/>
    <property type="molecule type" value="Genomic_DNA"/>
</dbReference>
<dbReference type="STRING" id="3218.A0A2K1JS07"/>
<protein>
    <submittedName>
        <fullName evidence="2 3">Uncharacterized protein</fullName>
    </submittedName>
</protein>
<sequence length="569" mass="66859">MQASVTTVSLPLQDIVEIQNCASKYSDFVFYPQENRLSNDENSTLHSGSSQSPLVNGSDGDALHNHRDCSGRQNVISESNAWLGSREVRTPMLFQASQRVNSYQGQGQGCQISCEGKPRRKSRRKKWSFSDHVIAQTFASLAKKGAYDHYQRKPERLAQPLSEQAKAVCMRLNIGRLRHKHTRCWDEAKCRKTSYQEHVVRKQGISKKSRRIMWVCGRRAKQYKNYGELLYAKGVTMRQNHLKAVYDKKKQNERREAAELTLKPNISKRARNMRRGRGQVWSRLQSDDRPKQDQLQELRQMAWEAKLMECTFKPQINQRYKDSQDQYADDHRNCFEQLFLDAECRRRRRDQCTQWCPEGLTFQPSINKSLPYRTSMMGEDWKSECSVFRRLLDNASRVTKKKEAQQQWSHRPFDQRTGRELFKPHIGRKPYNNKYQFGQQLLGPRHKAHNLDVNCTFQFKMDRLSRNLAKTRRKYSTHEQWWEIMFAEFLASERKVASIRKERQQQELLNCPFKPYLTPYRLKKARTRVNILCGNAAIDEKVGTLTEKTQDEVQGFYFQNEQGGPGSFL</sequence>
<dbReference type="AlphaFoldDB" id="A0A2K1JS07"/>
<evidence type="ECO:0000256" key="1">
    <source>
        <dbReference type="SAM" id="MobiDB-lite"/>
    </source>
</evidence>
<reference evidence="2 4" key="1">
    <citation type="journal article" date="2008" name="Science">
        <title>The Physcomitrella genome reveals evolutionary insights into the conquest of land by plants.</title>
        <authorList>
            <person name="Rensing S."/>
            <person name="Lang D."/>
            <person name="Zimmer A."/>
            <person name="Terry A."/>
            <person name="Salamov A."/>
            <person name="Shapiro H."/>
            <person name="Nishiyama T."/>
            <person name="Perroud P.-F."/>
            <person name="Lindquist E."/>
            <person name="Kamisugi Y."/>
            <person name="Tanahashi T."/>
            <person name="Sakakibara K."/>
            <person name="Fujita T."/>
            <person name="Oishi K."/>
            <person name="Shin-I T."/>
            <person name="Kuroki Y."/>
            <person name="Toyoda A."/>
            <person name="Suzuki Y."/>
            <person name="Hashimoto A."/>
            <person name="Yamaguchi K."/>
            <person name="Sugano A."/>
            <person name="Kohara Y."/>
            <person name="Fujiyama A."/>
            <person name="Anterola A."/>
            <person name="Aoki S."/>
            <person name="Ashton N."/>
            <person name="Barbazuk W.B."/>
            <person name="Barker E."/>
            <person name="Bennetzen J."/>
            <person name="Bezanilla M."/>
            <person name="Blankenship R."/>
            <person name="Cho S.H."/>
            <person name="Dutcher S."/>
            <person name="Estelle M."/>
            <person name="Fawcett J.A."/>
            <person name="Gundlach H."/>
            <person name="Hanada K."/>
            <person name="Heyl A."/>
            <person name="Hicks K.A."/>
            <person name="Hugh J."/>
            <person name="Lohr M."/>
            <person name="Mayer K."/>
            <person name="Melkozernov A."/>
            <person name="Murata T."/>
            <person name="Nelson D."/>
            <person name="Pils B."/>
            <person name="Prigge M."/>
            <person name="Reiss B."/>
            <person name="Renner T."/>
            <person name="Rombauts S."/>
            <person name="Rushton P."/>
            <person name="Sanderfoot A."/>
            <person name="Schween G."/>
            <person name="Shiu S.-H."/>
            <person name="Stueber K."/>
            <person name="Theodoulou F.L."/>
            <person name="Tu H."/>
            <person name="Van de Peer Y."/>
            <person name="Verrier P.J."/>
            <person name="Waters E."/>
            <person name="Wood A."/>
            <person name="Yang L."/>
            <person name="Cove D."/>
            <person name="Cuming A."/>
            <person name="Hasebe M."/>
            <person name="Lucas S."/>
            <person name="Mishler D.B."/>
            <person name="Reski R."/>
            <person name="Grigoriev I."/>
            <person name="Quatrano R.S."/>
            <person name="Boore J.L."/>
        </authorList>
    </citation>
    <scope>NUCLEOTIDE SEQUENCE [LARGE SCALE GENOMIC DNA]</scope>
    <source>
        <strain evidence="3 4">cv. Gransden 2004</strain>
    </source>
</reference>
<feature type="compositionally biased region" description="Polar residues" evidence="1">
    <location>
        <begin position="40"/>
        <end position="55"/>
    </location>
</feature>
<dbReference type="PANTHER" id="PTHR35381:SF1">
    <property type="entry name" value="EF-HAND DOMAIN-CONTAINING PROTEIN"/>
    <property type="match status" value="1"/>
</dbReference>
<dbReference type="PANTHER" id="PTHR35381">
    <property type="entry name" value="EF-HAND DOMAIN-CONTAINING PROTEIN"/>
    <property type="match status" value="1"/>
</dbReference>
<evidence type="ECO:0000313" key="3">
    <source>
        <dbReference type="EnsemblPlants" id="Pp3c12_24080V3.1"/>
    </source>
</evidence>
<feature type="region of interest" description="Disordered" evidence="1">
    <location>
        <begin position="39"/>
        <end position="68"/>
    </location>
</feature>
<dbReference type="Proteomes" id="UP000006727">
    <property type="component" value="Chromosome 12"/>
</dbReference>
<proteinExistence type="predicted"/>
<reference evidence="2 4" key="2">
    <citation type="journal article" date="2018" name="Plant J.">
        <title>The Physcomitrella patens chromosome-scale assembly reveals moss genome structure and evolution.</title>
        <authorList>
            <person name="Lang D."/>
            <person name="Ullrich K.K."/>
            <person name="Murat F."/>
            <person name="Fuchs J."/>
            <person name="Jenkins J."/>
            <person name="Haas F.B."/>
            <person name="Piednoel M."/>
            <person name="Gundlach H."/>
            <person name="Van Bel M."/>
            <person name="Meyberg R."/>
            <person name="Vives C."/>
            <person name="Morata J."/>
            <person name="Symeonidi A."/>
            <person name="Hiss M."/>
            <person name="Muchero W."/>
            <person name="Kamisugi Y."/>
            <person name="Saleh O."/>
            <person name="Blanc G."/>
            <person name="Decker E.L."/>
            <person name="van Gessel N."/>
            <person name="Grimwood J."/>
            <person name="Hayes R.D."/>
            <person name="Graham S.W."/>
            <person name="Gunter L.E."/>
            <person name="McDaniel S.F."/>
            <person name="Hoernstein S.N.W."/>
            <person name="Larsson A."/>
            <person name="Li F.W."/>
            <person name="Perroud P.F."/>
            <person name="Phillips J."/>
            <person name="Ranjan P."/>
            <person name="Rokshar D.S."/>
            <person name="Rothfels C.J."/>
            <person name="Schneider L."/>
            <person name="Shu S."/>
            <person name="Stevenson D.W."/>
            <person name="Thummler F."/>
            <person name="Tillich M."/>
            <person name="Villarreal Aguilar J.C."/>
            <person name="Widiez T."/>
            <person name="Wong G.K."/>
            <person name="Wymore A."/>
            <person name="Zhang Y."/>
            <person name="Zimmer A.D."/>
            <person name="Quatrano R.S."/>
            <person name="Mayer K.F.X."/>
            <person name="Goodstein D."/>
            <person name="Casacuberta J.M."/>
            <person name="Vandepoele K."/>
            <person name="Reski R."/>
            <person name="Cuming A.C."/>
            <person name="Tuskan G.A."/>
            <person name="Maumus F."/>
            <person name="Salse J."/>
            <person name="Schmutz J."/>
            <person name="Rensing S.A."/>
        </authorList>
    </citation>
    <scope>NUCLEOTIDE SEQUENCE [LARGE SCALE GENOMIC DNA]</scope>
    <source>
        <strain evidence="3 4">cv. Gransden 2004</strain>
    </source>
</reference>
<name>A0A2K1JS07_PHYPA</name>
<dbReference type="EnsemblPlants" id="Pp3c12_24080V3.1">
    <property type="protein sequence ID" value="Pp3c12_24080V3.1"/>
    <property type="gene ID" value="Pp3c12_24080"/>
</dbReference>
<dbReference type="PaxDb" id="3218-PP1S118_26V6.1"/>
<dbReference type="Gramene" id="Pp3c12_24080V3.1">
    <property type="protein sequence ID" value="Pp3c12_24080V3.1"/>
    <property type="gene ID" value="Pp3c12_24080"/>
</dbReference>
<gene>
    <name evidence="2" type="ORF">PHYPA_016694</name>
</gene>
<keyword evidence="4" id="KW-1185">Reference proteome</keyword>
<dbReference type="InParanoid" id="A0A2K1JS07"/>
<evidence type="ECO:0000313" key="4">
    <source>
        <dbReference type="Proteomes" id="UP000006727"/>
    </source>
</evidence>
<organism evidence="2">
    <name type="scientific">Physcomitrium patens</name>
    <name type="common">Spreading-leaved earth moss</name>
    <name type="synonym">Physcomitrella patens</name>
    <dbReference type="NCBI Taxonomy" id="3218"/>
    <lineage>
        <taxon>Eukaryota</taxon>
        <taxon>Viridiplantae</taxon>
        <taxon>Streptophyta</taxon>
        <taxon>Embryophyta</taxon>
        <taxon>Bryophyta</taxon>
        <taxon>Bryophytina</taxon>
        <taxon>Bryopsida</taxon>
        <taxon>Funariidae</taxon>
        <taxon>Funariales</taxon>
        <taxon>Funariaceae</taxon>
        <taxon>Physcomitrium</taxon>
    </lineage>
</organism>